<evidence type="ECO:0000256" key="1">
    <source>
        <dbReference type="ARBA" id="ARBA00023125"/>
    </source>
</evidence>
<name>A0A2P7Q0W9_9FIRM</name>
<dbReference type="CDD" id="cd00093">
    <property type="entry name" value="HTH_XRE"/>
    <property type="match status" value="1"/>
</dbReference>
<dbReference type="Proteomes" id="UP000241434">
    <property type="component" value="Unassembled WGS sequence"/>
</dbReference>
<feature type="domain" description="HTH cro/C1-type" evidence="3">
    <location>
        <begin position="7"/>
        <end position="61"/>
    </location>
</feature>
<dbReference type="EMBL" id="JYGE01000003">
    <property type="protein sequence ID" value="PSJ31604.1"/>
    <property type="molecule type" value="Genomic_DNA"/>
</dbReference>
<keyword evidence="5" id="KW-1185">Reference proteome</keyword>
<feature type="transmembrane region" description="Helical" evidence="2">
    <location>
        <begin position="116"/>
        <end position="136"/>
    </location>
</feature>
<dbReference type="OrthoDB" id="9801008at2"/>
<dbReference type="RefSeq" id="WP_106776338.1">
    <property type="nucleotide sequence ID" value="NZ_JYGE01000003.1"/>
</dbReference>
<feature type="transmembrane region" description="Helical" evidence="2">
    <location>
        <begin position="287"/>
        <end position="308"/>
    </location>
</feature>
<feature type="transmembrane region" description="Helical" evidence="2">
    <location>
        <begin position="237"/>
        <end position="258"/>
    </location>
</feature>
<dbReference type="SMART" id="SM00530">
    <property type="entry name" value="HTH_XRE"/>
    <property type="match status" value="1"/>
</dbReference>
<dbReference type="InterPro" id="IPR010982">
    <property type="entry name" value="Lambda_DNA-bd_dom_sf"/>
</dbReference>
<organism evidence="4 5">
    <name type="scientific">Peptostreptococcus russellii</name>
    <dbReference type="NCBI Taxonomy" id="215200"/>
    <lineage>
        <taxon>Bacteria</taxon>
        <taxon>Bacillati</taxon>
        <taxon>Bacillota</taxon>
        <taxon>Clostridia</taxon>
        <taxon>Peptostreptococcales</taxon>
        <taxon>Peptostreptococcaceae</taxon>
        <taxon>Peptostreptococcus</taxon>
    </lineage>
</organism>
<accession>A0A2P7Q0W9</accession>
<dbReference type="SUPFAM" id="SSF47413">
    <property type="entry name" value="lambda repressor-like DNA-binding domains"/>
    <property type="match status" value="1"/>
</dbReference>
<reference evidence="4" key="1">
    <citation type="thesis" date="2015" institute="Rutgers" country="The State University of New Jersey, 14 College Farm Rd., New Brunswick, NJ, USA">
        <title>Ammonia toxicity in bacteria and its implications for treatment of and resource recovery from highly nitrogenous organic wastes.</title>
        <authorList>
            <person name="Luther A.K."/>
        </authorList>
    </citation>
    <scope>NUCLEOTIDE SEQUENCE</scope>
    <source>
        <strain evidence="4">RT-10B</strain>
    </source>
</reference>
<evidence type="ECO:0000313" key="4">
    <source>
        <dbReference type="EMBL" id="PSJ31604.1"/>
    </source>
</evidence>
<keyword evidence="1" id="KW-0238">DNA-binding</keyword>
<dbReference type="PANTHER" id="PTHR46558:SF13">
    <property type="entry name" value="HTH-TYPE TRANSCRIPTIONAL REGULATOR IMMR"/>
    <property type="match status" value="1"/>
</dbReference>
<sequence>MILADKLILLRKKNAWSQEELANKLDVSRQAVSKWEGAQSTPDLEKIIKLSEIFNVSTDYLLKDNLEFDQDTLGTEDNTIGLQGESRTKEESLVRWISMEEASEFLSIKKKNSKKVSYAVFLCIISSITLIVLSSISENNKYLLSENLASGIGLSVLFIFISIAIAIFMSSSSKSARFDFLEKETFKTSDGVTSMVNKYKEDYREKYSRNNIIASIMCVLGALPIIIGSLIDGEDEVFISIMLSFTLIIVGVAVLIFVRNGIIWTSFEKLLEEGDYSKEKKEEGKKFSNISTAYWLIATAIYLAYSFISYSWALSWIVWPVAGVLYPAMIAILKLFTNKK</sequence>
<dbReference type="AlphaFoldDB" id="A0A2P7Q0W9"/>
<feature type="transmembrane region" description="Helical" evidence="2">
    <location>
        <begin position="212"/>
        <end position="231"/>
    </location>
</feature>
<protein>
    <recommendedName>
        <fullName evidence="3">HTH cro/C1-type domain-containing protein</fullName>
    </recommendedName>
</protein>
<dbReference type="PANTHER" id="PTHR46558">
    <property type="entry name" value="TRACRIPTIONAL REGULATORY PROTEIN-RELATED-RELATED"/>
    <property type="match status" value="1"/>
</dbReference>
<gene>
    <name evidence="4" type="ORF">UF10_02920</name>
</gene>
<evidence type="ECO:0000259" key="3">
    <source>
        <dbReference type="PROSITE" id="PS50943"/>
    </source>
</evidence>
<dbReference type="InterPro" id="IPR001387">
    <property type="entry name" value="Cro/C1-type_HTH"/>
</dbReference>
<dbReference type="GO" id="GO:0003677">
    <property type="term" value="F:DNA binding"/>
    <property type="evidence" value="ECO:0007669"/>
    <property type="project" value="UniProtKB-KW"/>
</dbReference>
<proteinExistence type="predicted"/>
<evidence type="ECO:0000256" key="2">
    <source>
        <dbReference type="SAM" id="Phobius"/>
    </source>
</evidence>
<dbReference type="Pfam" id="PF01381">
    <property type="entry name" value="HTH_3"/>
    <property type="match status" value="1"/>
</dbReference>
<keyword evidence="2" id="KW-0472">Membrane</keyword>
<evidence type="ECO:0000313" key="5">
    <source>
        <dbReference type="Proteomes" id="UP000241434"/>
    </source>
</evidence>
<keyword evidence="2" id="KW-1133">Transmembrane helix</keyword>
<feature type="transmembrane region" description="Helical" evidence="2">
    <location>
        <begin position="314"/>
        <end position="336"/>
    </location>
</feature>
<dbReference type="PROSITE" id="PS50943">
    <property type="entry name" value="HTH_CROC1"/>
    <property type="match status" value="1"/>
</dbReference>
<dbReference type="Gene3D" id="1.10.260.40">
    <property type="entry name" value="lambda repressor-like DNA-binding domains"/>
    <property type="match status" value="1"/>
</dbReference>
<keyword evidence="2" id="KW-0812">Transmembrane</keyword>
<feature type="transmembrane region" description="Helical" evidence="2">
    <location>
        <begin position="148"/>
        <end position="168"/>
    </location>
</feature>
<comment type="caution">
    <text evidence="4">The sequence shown here is derived from an EMBL/GenBank/DDBJ whole genome shotgun (WGS) entry which is preliminary data.</text>
</comment>